<dbReference type="HOGENOM" id="CLU_1007489_0_0_7"/>
<feature type="compositionally biased region" description="Low complexity" evidence="1">
    <location>
        <begin position="11"/>
        <end position="21"/>
    </location>
</feature>
<dbReference type="EMBL" id="CP001804">
    <property type="protein sequence ID" value="ACY18180.1"/>
    <property type="molecule type" value="Genomic_DNA"/>
</dbReference>
<feature type="region of interest" description="Disordered" evidence="1">
    <location>
        <begin position="1"/>
        <end position="21"/>
    </location>
</feature>
<dbReference type="Proteomes" id="UP000001880">
    <property type="component" value="Chromosome"/>
</dbReference>
<keyword evidence="3" id="KW-1185">Reference proteome</keyword>
<organism evidence="2 3">
    <name type="scientific">Haliangium ochraceum (strain DSM 14365 / JCM 11303 / SMP-2)</name>
    <dbReference type="NCBI Taxonomy" id="502025"/>
    <lineage>
        <taxon>Bacteria</taxon>
        <taxon>Pseudomonadati</taxon>
        <taxon>Myxococcota</taxon>
        <taxon>Polyangia</taxon>
        <taxon>Haliangiales</taxon>
        <taxon>Kofleriaceae</taxon>
        <taxon>Haliangium</taxon>
    </lineage>
</organism>
<dbReference type="AlphaFoldDB" id="D0LH35"/>
<protein>
    <submittedName>
        <fullName evidence="2">Uncharacterized protein</fullName>
    </submittedName>
</protein>
<sequence length="276" mass="27257">MTVPAKHPPSRARATAAAPAPLTGRGLALASALLVAACTGSARPPAHAPTSAAPASASDADLAGDVRSADADAVVDGDSDAASAGERARPLPAPLEPAPARRTPHGIVVVAAVLGDADGALRAHLLRALHELARAPDAGLRILDLPDADVVVPIAAGADAADADAGDLHAHYERFAAGHARARALLDENRASALVWGLPGPAGGAAGAEGSDSDTRPTLYLTTSDASQQRCSAVASTATDPGPAQTSILCALESGATWALCASAWAAHLPSLCSAP</sequence>
<accession>D0LH35</accession>
<evidence type="ECO:0000313" key="2">
    <source>
        <dbReference type="EMBL" id="ACY18180.1"/>
    </source>
</evidence>
<feature type="region of interest" description="Disordered" evidence="1">
    <location>
        <begin position="41"/>
        <end position="61"/>
    </location>
</feature>
<name>D0LH35_HALO1</name>
<proteinExistence type="predicted"/>
<gene>
    <name evidence="2" type="ordered locus">Hoch_5703</name>
</gene>
<dbReference type="STRING" id="502025.Hoch_5703"/>
<evidence type="ECO:0000256" key="1">
    <source>
        <dbReference type="SAM" id="MobiDB-lite"/>
    </source>
</evidence>
<feature type="region of interest" description="Disordered" evidence="1">
    <location>
        <begin position="74"/>
        <end position="99"/>
    </location>
</feature>
<dbReference type="KEGG" id="hoh:Hoch_5703"/>
<reference evidence="2 3" key="1">
    <citation type="journal article" date="2010" name="Stand. Genomic Sci.">
        <title>Complete genome sequence of Haliangium ochraceum type strain (SMP-2).</title>
        <authorList>
            <consortium name="US DOE Joint Genome Institute (JGI-PGF)"/>
            <person name="Ivanova N."/>
            <person name="Daum C."/>
            <person name="Lang E."/>
            <person name="Abt B."/>
            <person name="Kopitz M."/>
            <person name="Saunders E."/>
            <person name="Lapidus A."/>
            <person name="Lucas S."/>
            <person name="Glavina Del Rio T."/>
            <person name="Nolan M."/>
            <person name="Tice H."/>
            <person name="Copeland A."/>
            <person name="Cheng J.F."/>
            <person name="Chen F."/>
            <person name="Bruce D."/>
            <person name="Goodwin L."/>
            <person name="Pitluck S."/>
            <person name="Mavromatis K."/>
            <person name="Pati A."/>
            <person name="Mikhailova N."/>
            <person name="Chen A."/>
            <person name="Palaniappan K."/>
            <person name="Land M."/>
            <person name="Hauser L."/>
            <person name="Chang Y.J."/>
            <person name="Jeffries C.D."/>
            <person name="Detter J.C."/>
            <person name="Brettin T."/>
            <person name="Rohde M."/>
            <person name="Goker M."/>
            <person name="Bristow J."/>
            <person name="Markowitz V."/>
            <person name="Eisen J.A."/>
            <person name="Hugenholtz P."/>
            <person name="Kyrpides N.C."/>
            <person name="Klenk H.P."/>
        </authorList>
    </citation>
    <scope>NUCLEOTIDE SEQUENCE [LARGE SCALE GENOMIC DNA]</scope>
    <source>
        <strain evidence="3">DSM 14365 / CIP 107738 / JCM 11303 / AJ 13395 / SMP-2</strain>
    </source>
</reference>
<evidence type="ECO:0000313" key="3">
    <source>
        <dbReference type="Proteomes" id="UP000001880"/>
    </source>
</evidence>